<dbReference type="EMBL" id="KV417555">
    <property type="protein sequence ID" value="KZP20449.1"/>
    <property type="molecule type" value="Genomic_DNA"/>
</dbReference>
<evidence type="ECO:0000313" key="1">
    <source>
        <dbReference type="EMBL" id="KZP20449.1"/>
    </source>
</evidence>
<organism evidence="1 2">
    <name type="scientific">Athelia psychrophila</name>
    <dbReference type="NCBI Taxonomy" id="1759441"/>
    <lineage>
        <taxon>Eukaryota</taxon>
        <taxon>Fungi</taxon>
        <taxon>Dikarya</taxon>
        <taxon>Basidiomycota</taxon>
        <taxon>Agaricomycotina</taxon>
        <taxon>Agaricomycetes</taxon>
        <taxon>Agaricomycetidae</taxon>
        <taxon>Atheliales</taxon>
        <taxon>Atheliaceae</taxon>
        <taxon>Athelia</taxon>
    </lineage>
</organism>
<proteinExistence type="predicted"/>
<gene>
    <name evidence="1" type="ORF">FIBSPDRAFT_861720</name>
</gene>
<dbReference type="Proteomes" id="UP000076532">
    <property type="component" value="Unassembled WGS sequence"/>
</dbReference>
<reference evidence="1 2" key="1">
    <citation type="journal article" date="2016" name="Mol. Biol. Evol.">
        <title>Comparative Genomics of Early-Diverging Mushroom-Forming Fungi Provides Insights into the Origins of Lignocellulose Decay Capabilities.</title>
        <authorList>
            <person name="Nagy L.G."/>
            <person name="Riley R."/>
            <person name="Tritt A."/>
            <person name="Adam C."/>
            <person name="Daum C."/>
            <person name="Floudas D."/>
            <person name="Sun H."/>
            <person name="Yadav J.S."/>
            <person name="Pangilinan J."/>
            <person name="Larsson K.H."/>
            <person name="Matsuura K."/>
            <person name="Barry K."/>
            <person name="Labutti K."/>
            <person name="Kuo R."/>
            <person name="Ohm R.A."/>
            <person name="Bhattacharya S.S."/>
            <person name="Shirouzu T."/>
            <person name="Yoshinaga Y."/>
            <person name="Martin F.M."/>
            <person name="Grigoriev I.V."/>
            <person name="Hibbett D.S."/>
        </authorList>
    </citation>
    <scope>NUCLEOTIDE SEQUENCE [LARGE SCALE GENOMIC DNA]</scope>
    <source>
        <strain evidence="1 2">CBS 109695</strain>
    </source>
</reference>
<accession>A0A166J356</accession>
<dbReference type="AlphaFoldDB" id="A0A166J356"/>
<evidence type="ECO:0000313" key="2">
    <source>
        <dbReference type="Proteomes" id="UP000076532"/>
    </source>
</evidence>
<keyword evidence="2" id="KW-1185">Reference proteome</keyword>
<sequence>MSWLKPKPQWLSRSPSPAVISQSSVLETTLNVCNLVANLGSGGVNVPGLQAAGLIGC</sequence>
<name>A0A166J356_9AGAM</name>
<protein>
    <submittedName>
        <fullName evidence="1">Uncharacterized protein</fullName>
    </submittedName>
</protein>
<dbReference type="OrthoDB" id="1534087at2759"/>